<dbReference type="InterPro" id="IPR002933">
    <property type="entry name" value="Peptidase_M20"/>
</dbReference>
<evidence type="ECO:0000256" key="24">
    <source>
        <dbReference type="ARBA" id="ARBA00048879"/>
    </source>
</evidence>
<dbReference type="AlphaFoldDB" id="A0AAN7XQD9"/>
<dbReference type="InterPro" id="IPR047177">
    <property type="entry name" value="Pept_M20A"/>
</dbReference>
<comment type="catalytic activity">
    <reaction evidence="20">
        <text>N-(9Z-octadecenoyl)-L-glutamine + H2O = L-glutamine + (9Z)-octadecenoate</text>
        <dbReference type="Rhea" id="RHEA:51356"/>
        <dbReference type="ChEBI" id="CHEBI:15377"/>
        <dbReference type="ChEBI" id="CHEBI:30823"/>
        <dbReference type="ChEBI" id="CHEBI:58359"/>
        <dbReference type="ChEBI" id="CHEBI:134033"/>
    </reaction>
    <physiologicalReaction direction="left-to-right" evidence="20">
        <dbReference type="Rhea" id="RHEA:51357"/>
    </physiologicalReaction>
</comment>
<comment type="catalytic activity">
    <reaction evidence="17">
        <text>N-(5Z,8Z,11Z,14Z)-eicosatetraenoyl-glycine + H2O = (5Z,8Z,11Z,14Z)-eicosatetraenoate + glycine</text>
        <dbReference type="Rhea" id="RHEA:64108"/>
        <dbReference type="ChEBI" id="CHEBI:15377"/>
        <dbReference type="ChEBI" id="CHEBI:32395"/>
        <dbReference type="ChEBI" id="CHEBI:57305"/>
        <dbReference type="ChEBI" id="CHEBI:59002"/>
    </reaction>
    <physiologicalReaction direction="left-to-right" evidence="17">
        <dbReference type="Rhea" id="RHEA:64109"/>
    </physiologicalReaction>
    <physiologicalReaction direction="right-to-left" evidence="17">
        <dbReference type="Rhea" id="RHEA:64110"/>
    </physiologicalReaction>
</comment>
<evidence type="ECO:0000256" key="27">
    <source>
        <dbReference type="SAM" id="MobiDB-lite"/>
    </source>
</evidence>
<evidence type="ECO:0000256" key="9">
    <source>
        <dbReference type="ARBA" id="ARBA00047450"/>
    </source>
</evidence>
<dbReference type="GO" id="GO:0004046">
    <property type="term" value="F:aminoacylase activity"/>
    <property type="evidence" value="ECO:0007669"/>
    <property type="project" value="UniProtKB-EC"/>
</dbReference>
<evidence type="ECO:0000313" key="29">
    <source>
        <dbReference type="EMBL" id="KAK5863920.1"/>
    </source>
</evidence>
<dbReference type="GO" id="GO:0043604">
    <property type="term" value="P:amide biosynthetic process"/>
    <property type="evidence" value="ECO:0007669"/>
    <property type="project" value="TreeGrafter"/>
</dbReference>
<evidence type="ECO:0000256" key="23">
    <source>
        <dbReference type="ARBA" id="ARBA00048840"/>
    </source>
</evidence>
<evidence type="ECO:0000256" key="3">
    <source>
        <dbReference type="ARBA" id="ARBA00022670"/>
    </source>
</evidence>
<sequence length="294" mass="32751">MTESGQKFKIFKFLKIVICSFLITCLLLFTIASIRTLSLDLNVGLQLARWEKTNNISLVIDHHQREELLAHFKEAIRIPTVSFSEKESNTTALLEFDRLLREVNKRLRLLLIRHELVANYSHLFWVQGSHPDLVPYLLLAHIDVVPASEADGWEAPPFSAQEIDGFIYGRGTIDDKSPVMGILQALEYLLKKGYAPRRGFYIGLGHDEEVSGFKGALNIVRIMKQRSVRLSFVLDEGLAVLDGVISGLQGPAALIGISEKGSATVKLSVSMAPGHSSMPPRETSIGSWLQQSKD</sequence>
<evidence type="ECO:0000256" key="18">
    <source>
        <dbReference type="ARBA" id="ARBA00048579"/>
    </source>
</evidence>
<dbReference type="GO" id="GO:0043605">
    <property type="term" value="P:amide catabolic process"/>
    <property type="evidence" value="ECO:0007669"/>
    <property type="project" value="TreeGrafter"/>
</dbReference>
<comment type="caution">
    <text evidence="29">The sequence shown here is derived from an EMBL/GenBank/DDBJ whole genome shotgun (WGS) entry which is preliminary data.</text>
</comment>
<dbReference type="Pfam" id="PF01546">
    <property type="entry name" value="Peptidase_M20"/>
    <property type="match status" value="1"/>
</dbReference>
<keyword evidence="5" id="KW-0378">Hydrolase</keyword>
<dbReference type="PANTHER" id="PTHR45962">
    <property type="entry name" value="N-FATTY-ACYL-AMINO ACID SYNTHASE/HYDROLASE PM20D1"/>
    <property type="match status" value="1"/>
</dbReference>
<keyword evidence="28" id="KW-0812">Transmembrane</keyword>
<dbReference type="PANTHER" id="PTHR45962:SF1">
    <property type="entry name" value="N-FATTY-ACYL-AMINO ACID SYNTHASE_HYDROLASE PM20D1"/>
    <property type="match status" value="1"/>
</dbReference>
<comment type="catalytic activity">
    <reaction evidence="13">
        <text>(5Z,8Z,11Z,14Z)-eicosatetraenoate + L-phenylalanine = N-(5Z,8Z,11Z,14Z-eicosatetraenoyl)-L-phenylalanine + H2O</text>
        <dbReference type="Rhea" id="RHEA:51312"/>
        <dbReference type="ChEBI" id="CHEBI:15377"/>
        <dbReference type="ChEBI" id="CHEBI:32395"/>
        <dbReference type="ChEBI" id="CHEBI:58095"/>
        <dbReference type="ChEBI" id="CHEBI:134022"/>
    </reaction>
    <physiologicalReaction direction="left-to-right" evidence="13">
        <dbReference type="Rhea" id="RHEA:51313"/>
    </physiologicalReaction>
    <physiologicalReaction direction="right-to-left" evidence="13">
        <dbReference type="Rhea" id="RHEA:51314"/>
    </physiologicalReaction>
</comment>
<evidence type="ECO:0000256" key="16">
    <source>
        <dbReference type="ARBA" id="ARBA00048380"/>
    </source>
</evidence>
<evidence type="ECO:0000313" key="30">
    <source>
        <dbReference type="Proteomes" id="UP001346869"/>
    </source>
</evidence>
<evidence type="ECO:0000256" key="14">
    <source>
        <dbReference type="ARBA" id="ARBA00047879"/>
    </source>
</evidence>
<evidence type="ECO:0000256" key="4">
    <source>
        <dbReference type="ARBA" id="ARBA00022723"/>
    </source>
</evidence>
<comment type="catalytic activity">
    <reaction evidence="16">
        <text>N-(9Z-octadecenoyl)-L-asparagine + H2O = L-asparagine + (9Z)-octadecenoate</text>
        <dbReference type="Rhea" id="RHEA:64136"/>
        <dbReference type="ChEBI" id="CHEBI:15377"/>
        <dbReference type="ChEBI" id="CHEBI:30823"/>
        <dbReference type="ChEBI" id="CHEBI:58048"/>
        <dbReference type="ChEBI" id="CHEBI:149730"/>
    </reaction>
    <physiologicalReaction direction="left-to-right" evidence="16">
        <dbReference type="Rhea" id="RHEA:64137"/>
    </physiologicalReaction>
</comment>
<evidence type="ECO:0000256" key="21">
    <source>
        <dbReference type="ARBA" id="ARBA00048822"/>
    </source>
</evidence>
<keyword evidence="28" id="KW-0472">Membrane</keyword>
<dbReference type="Proteomes" id="UP001346869">
    <property type="component" value="Unassembled WGS sequence"/>
</dbReference>
<comment type="catalytic activity">
    <reaction evidence="12">
        <text>N-(9Z-octadecenoyl)-L-tyrosine + H2O = L-tyrosine + (9Z)-octadecenoate</text>
        <dbReference type="Rhea" id="RHEA:64184"/>
        <dbReference type="ChEBI" id="CHEBI:15377"/>
        <dbReference type="ChEBI" id="CHEBI:30823"/>
        <dbReference type="ChEBI" id="CHEBI:58315"/>
        <dbReference type="ChEBI" id="CHEBI:149734"/>
    </reaction>
    <physiologicalReaction direction="left-to-right" evidence="12">
        <dbReference type="Rhea" id="RHEA:64185"/>
    </physiologicalReaction>
</comment>
<keyword evidence="4" id="KW-0479">Metal-binding</keyword>
<keyword evidence="6" id="KW-0862">Zinc</keyword>
<feature type="transmembrane region" description="Helical" evidence="28">
    <location>
        <begin position="12"/>
        <end position="32"/>
    </location>
</feature>
<evidence type="ECO:0000256" key="10">
    <source>
        <dbReference type="ARBA" id="ARBA00047567"/>
    </source>
</evidence>
<accession>A0AAN7XQD9</accession>
<evidence type="ECO:0000256" key="25">
    <source>
        <dbReference type="ARBA" id="ARBA00049100"/>
    </source>
</evidence>
<evidence type="ECO:0000256" key="1">
    <source>
        <dbReference type="ARBA" id="ARBA00004872"/>
    </source>
</evidence>
<comment type="catalytic activity">
    <reaction evidence="14">
        <text>N-hexadecanoyl-L-phenylalanine + H2O = hexadecanoate + L-phenylalanine</text>
        <dbReference type="Rhea" id="RHEA:64124"/>
        <dbReference type="ChEBI" id="CHEBI:7896"/>
        <dbReference type="ChEBI" id="CHEBI:15377"/>
        <dbReference type="ChEBI" id="CHEBI:58095"/>
        <dbReference type="ChEBI" id="CHEBI:149699"/>
    </reaction>
    <physiologicalReaction direction="left-to-right" evidence="14">
        <dbReference type="Rhea" id="RHEA:64125"/>
    </physiologicalReaction>
</comment>
<comment type="similarity">
    <text evidence="2">Belongs to the peptidase M20A family.</text>
</comment>
<name>A0AAN7XQD9_ELEMC</name>
<evidence type="ECO:0000256" key="6">
    <source>
        <dbReference type="ARBA" id="ARBA00022833"/>
    </source>
</evidence>
<evidence type="ECO:0000256" key="5">
    <source>
        <dbReference type="ARBA" id="ARBA00022801"/>
    </source>
</evidence>
<comment type="pathway">
    <text evidence="1">Lipid metabolism; fatty acid metabolism.</text>
</comment>
<comment type="catalytic activity">
    <reaction evidence="19">
        <text>N-(9Z-octadecenoyl)-L-serine + H2O = L-serine + (9Z)-octadecenoate</text>
        <dbReference type="Rhea" id="RHEA:51352"/>
        <dbReference type="ChEBI" id="CHEBI:15377"/>
        <dbReference type="ChEBI" id="CHEBI:30823"/>
        <dbReference type="ChEBI" id="CHEBI:33384"/>
        <dbReference type="ChEBI" id="CHEBI:134031"/>
    </reaction>
    <physiologicalReaction direction="left-to-right" evidence="19">
        <dbReference type="Rhea" id="RHEA:51353"/>
    </physiologicalReaction>
</comment>
<comment type="catalytic activity">
    <reaction evidence="15">
        <text>N-(9Z-octadecenoyl)-L-methionine + H2O = (9Z)-octadecenoate + L-methionine</text>
        <dbReference type="Rhea" id="RHEA:64144"/>
        <dbReference type="ChEBI" id="CHEBI:15377"/>
        <dbReference type="ChEBI" id="CHEBI:30823"/>
        <dbReference type="ChEBI" id="CHEBI:57844"/>
        <dbReference type="ChEBI" id="CHEBI:149732"/>
    </reaction>
    <physiologicalReaction direction="left-to-right" evidence="15">
        <dbReference type="Rhea" id="RHEA:64145"/>
    </physiologicalReaction>
</comment>
<feature type="region of interest" description="Disordered" evidence="27">
    <location>
        <begin position="271"/>
        <end position="294"/>
    </location>
</feature>
<dbReference type="FunFam" id="3.40.630.10:FF:000027">
    <property type="entry name" value="N-fatty-acyl-amino acid synthase/hydrolase PM20D1"/>
    <property type="match status" value="1"/>
</dbReference>
<evidence type="ECO:0000256" key="15">
    <source>
        <dbReference type="ARBA" id="ARBA00048145"/>
    </source>
</evidence>
<proteinExistence type="inferred from homology"/>
<evidence type="ECO:0008006" key="31">
    <source>
        <dbReference type="Google" id="ProtNLM"/>
    </source>
</evidence>
<comment type="catalytic activity">
    <reaction evidence="21">
        <text>N-(9Z-octadecenoyl)-L-tryptophan + H2O = L-tryptophan + (9Z)-octadecenoate</text>
        <dbReference type="Rhea" id="RHEA:64176"/>
        <dbReference type="ChEBI" id="CHEBI:15377"/>
        <dbReference type="ChEBI" id="CHEBI:30823"/>
        <dbReference type="ChEBI" id="CHEBI:57912"/>
        <dbReference type="ChEBI" id="CHEBI:149733"/>
    </reaction>
    <physiologicalReaction direction="left-to-right" evidence="21">
        <dbReference type="Rhea" id="RHEA:64177"/>
    </physiologicalReaction>
</comment>
<dbReference type="GO" id="GO:0006508">
    <property type="term" value="P:proteolysis"/>
    <property type="evidence" value="ECO:0007669"/>
    <property type="project" value="UniProtKB-KW"/>
</dbReference>
<keyword evidence="28" id="KW-1133">Transmembrane helix</keyword>
<protein>
    <recommendedName>
        <fullName evidence="31">Peptidase M20 dimerisation domain-containing protein</fullName>
    </recommendedName>
</protein>
<evidence type="ECO:0000256" key="20">
    <source>
        <dbReference type="ARBA" id="ARBA00048729"/>
    </source>
</evidence>
<dbReference type="EMBL" id="JAUZQC010000011">
    <property type="protein sequence ID" value="KAK5863920.1"/>
    <property type="molecule type" value="Genomic_DNA"/>
</dbReference>
<evidence type="ECO:0000256" key="7">
    <source>
        <dbReference type="ARBA" id="ARBA00034698"/>
    </source>
</evidence>
<comment type="function">
    <text evidence="8">Secreted enzyme that regulates the endogenous N-fatty acyl amino acid (NAAs) tissue and circulating levels by functioning as a bidirectional NAA synthase/hydrolase. It condenses free fatty acids and free amino acids to generate NAAs and bidirectionally catalyzes the reverse hydrolysis reaction. Some of these NAAs stimulate oxidative metabolism via mitochondrial uncoupling, increasing energy expenditure in a UPC1-independent manner. Thereby, this secreted protein may indirectly regulate whole body energy expenditure. PM20D1 circulates in tight association with both low- and high-density (LDL and HDL,respectively) lipoprotein particles.</text>
</comment>
<evidence type="ECO:0000256" key="8">
    <source>
        <dbReference type="ARBA" id="ARBA00046147"/>
    </source>
</evidence>
<comment type="catalytic activity">
    <reaction evidence="11">
        <text>N-octadecanoyl-L-phenylalanine + H2O = octadecanoate + L-phenylalanine</text>
        <dbReference type="Rhea" id="RHEA:64128"/>
        <dbReference type="ChEBI" id="CHEBI:15377"/>
        <dbReference type="ChEBI" id="CHEBI:25629"/>
        <dbReference type="ChEBI" id="CHEBI:58095"/>
        <dbReference type="ChEBI" id="CHEBI:149700"/>
    </reaction>
    <physiologicalReaction direction="left-to-right" evidence="11">
        <dbReference type="Rhea" id="RHEA:64129"/>
    </physiologicalReaction>
</comment>
<comment type="catalytic activity">
    <reaction evidence="23">
        <text>an N-acyl-aromatic L-alpha-amino acid + H2O = an aromatic L-alpha-amino acid + a carboxylate</text>
        <dbReference type="Rhea" id="RHEA:54184"/>
        <dbReference type="ChEBI" id="CHEBI:15377"/>
        <dbReference type="ChEBI" id="CHEBI:29067"/>
        <dbReference type="ChEBI" id="CHEBI:84824"/>
        <dbReference type="ChEBI" id="CHEBI:138093"/>
        <dbReference type="EC" id="3.5.1.114"/>
    </reaction>
    <physiologicalReaction direction="left-to-right" evidence="23">
        <dbReference type="Rhea" id="RHEA:54185"/>
    </physiologicalReaction>
    <physiologicalReaction direction="right-to-left" evidence="23">
        <dbReference type="Rhea" id="RHEA:54186"/>
    </physiologicalReaction>
</comment>
<evidence type="ECO:0000256" key="17">
    <source>
        <dbReference type="ARBA" id="ARBA00048402"/>
    </source>
</evidence>
<comment type="catalytic activity">
    <reaction evidence="26">
        <text>N-(9Z-octadecenoyl)-L-lysine + H2O = L-lysine + (9Z)-octadecenoate</text>
        <dbReference type="Rhea" id="RHEA:64192"/>
        <dbReference type="ChEBI" id="CHEBI:15377"/>
        <dbReference type="ChEBI" id="CHEBI:30823"/>
        <dbReference type="ChEBI" id="CHEBI:32551"/>
        <dbReference type="ChEBI" id="CHEBI:149731"/>
    </reaction>
    <physiologicalReaction direction="left-to-right" evidence="26">
        <dbReference type="Rhea" id="RHEA:64193"/>
    </physiologicalReaction>
</comment>
<comment type="catalytic activity">
    <reaction evidence="18">
        <text>an N-acyl-L-amino acid + H2O = an L-alpha-amino acid + a carboxylate</text>
        <dbReference type="Rhea" id="RHEA:15565"/>
        <dbReference type="ChEBI" id="CHEBI:15377"/>
        <dbReference type="ChEBI" id="CHEBI:29067"/>
        <dbReference type="ChEBI" id="CHEBI:59869"/>
        <dbReference type="ChEBI" id="CHEBI:59874"/>
        <dbReference type="EC" id="3.5.1.14"/>
    </reaction>
    <physiologicalReaction direction="left-to-right" evidence="18">
        <dbReference type="Rhea" id="RHEA:15566"/>
    </physiologicalReaction>
    <physiologicalReaction direction="right-to-left" evidence="18">
        <dbReference type="Rhea" id="RHEA:15567"/>
    </physiologicalReaction>
</comment>
<gene>
    <name evidence="29" type="ORF">PBY51_000907</name>
</gene>
<evidence type="ECO:0000256" key="26">
    <source>
        <dbReference type="ARBA" id="ARBA00049457"/>
    </source>
</evidence>
<comment type="catalytic activity">
    <reaction evidence="22">
        <text>N-(9Z-octadecenoyl)-L-leucine + H2O = L-leucine + (9Z)-octadecenoate</text>
        <dbReference type="Rhea" id="RHEA:51360"/>
        <dbReference type="ChEBI" id="CHEBI:15377"/>
        <dbReference type="ChEBI" id="CHEBI:30823"/>
        <dbReference type="ChEBI" id="CHEBI:57427"/>
        <dbReference type="ChEBI" id="CHEBI:134035"/>
    </reaction>
    <physiologicalReaction direction="left-to-right" evidence="22">
        <dbReference type="Rhea" id="RHEA:51361"/>
    </physiologicalReaction>
    <physiologicalReaction direction="right-to-left" evidence="22">
        <dbReference type="Rhea" id="RHEA:51362"/>
    </physiologicalReaction>
</comment>
<dbReference type="Gene3D" id="3.40.630.10">
    <property type="entry name" value="Zn peptidases"/>
    <property type="match status" value="1"/>
</dbReference>
<comment type="pathway">
    <text evidence="7">Amino-acid metabolism.</text>
</comment>
<dbReference type="GO" id="GO:0006520">
    <property type="term" value="P:amino acid metabolic process"/>
    <property type="evidence" value="ECO:0007669"/>
    <property type="project" value="TreeGrafter"/>
</dbReference>
<reference evidence="29 30" key="2">
    <citation type="journal article" date="2023" name="Mol. Biol. Evol.">
        <title>Genomics of Secondarily Temperate Adaptation in the Only Non-Antarctic Icefish.</title>
        <authorList>
            <person name="Rivera-Colon A.G."/>
            <person name="Rayamajhi N."/>
            <person name="Minhas B.F."/>
            <person name="Madrigal G."/>
            <person name="Bilyk K.T."/>
            <person name="Yoon V."/>
            <person name="Hune M."/>
            <person name="Gregory S."/>
            <person name="Cheng C.H.C."/>
            <person name="Catchen J.M."/>
        </authorList>
    </citation>
    <scope>NUCLEOTIDE SEQUENCE [LARGE SCALE GENOMIC DNA]</scope>
    <source>
        <strain evidence="29">JMC-PN-2008</strain>
    </source>
</reference>
<feature type="compositionally biased region" description="Polar residues" evidence="27">
    <location>
        <begin position="284"/>
        <end position="294"/>
    </location>
</feature>
<evidence type="ECO:0000256" key="2">
    <source>
        <dbReference type="ARBA" id="ARBA00006247"/>
    </source>
</evidence>
<dbReference type="SUPFAM" id="SSF53187">
    <property type="entry name" value="Zn-dependent exopeptidases"/>
    <property type="match status" value="1"/>
</dbReference>
<evidence type="ECO:0000256" key="28">
    <source>
        <dbReference type="SAM" id="Phobius"/>
    </source>
</evidence>
<organism evidence="29 30">
    <name type="scientific">Eleginops maclovinus</name>
    <name type="common">Patagonian blennie</name>
    <name type="synonym">Eleginus maclovinus</name>
    <dbReference type="NCBI Taxonomy" id="56733"/>
    <lineage>
        <taxon>Eukaryota</taxon>
        <taxon>Metazoa</taxon>
        <taxon>Chordata</taxon>
        <taxon>Craniata</taxon>
        <taxon>Vertebrata</taxon>
        <taxon>Euteleostomi</taxon>
        <taxon>Actinopterygii</taxon>
        <taxon>Neopterygii</taxon>
        <taxon>Teleostei</taxon>
        <taxon>Neoteleostei</taxon>
        <taxon>Acanthomorphata</taxon>
        <taxon>Eupercaria</taxon>
        <taxon>Perciformes</taxon>
        <taxon>Notothenioidei</taxon>
        <taxon>Eleginopidae</taxon>
        <taxon>Eleginops</taxon>
    </lineage>
</organism>
<evidence type="ECO:0000256" key="11">
    <source>
        <dbReference type="ARBA" id="ARBA00047723"/>
    </source>
</evidence>
<comment type="catalytic activity">
    <reaction evidence="24">
        <text>L-phenylalanine + (9Z)-octadecenoate = N-(9Z-octadecenoyl)-L-phenylalanine + H2O</text>
        <dbReference type="Rhea" id="RHEA:51300"/>
        <dbReference type="ChEBI" id="CHEBI:15377"/>
        <dbReference type="ChEBI" id="CHEBI:30823"/>
        <dbReference type="ChEBI" id="CHEBI:58095"/>
        <dbReference type="ChEBI" id="CHEBI:134020"/>
    </reaction>
    <physiologicalReaction direction="left-to-right" evidence="24">
        <dbReference type="Rhea" id="RHEA:51301"/>
    </physiologicalReaction>
    <physiologicalReaction direction="right-to-left" evidence="24">
        <dbReference type="Rhea" id="RHEA:51302"/>
    </physiologicalReaction>
</comment>
<dbReference type="GO" id="GO:0046872">
    <property type="term" value="F:metal ion binding"/>
    <property type="evidence" value="ECO:0007669"/>
    <property type="project" value="UniProtKB-KW"/>
</dbReference>
<evidence type="ECO:0000256" key="12">
    <source>
        <dbReference type="ARBA" id="ARBA00047866"/>
    </source>
</evidence>
<reference evidence="29 30" key="1">
    <citation type="journal article" date="2023" name="Genes (Basel)">
        <title>Chromosome-Level Genome Assembly and Circadian Gene Repertoire of the Patagonia Blennie Eleginops maclovinus-The Closest Ancestral Proxy of Antarctic Cryonotothenioids.</title>
        <authorList>
            <person name="Cheng C.C."/>
            <person name="Rivera-Colon A.G."/>
            <person name="Minhas B.F."/>
            <person name="Wilson L."/>
            <person name="Rayamajhi N."/>
            <person name="Vargas-Chacoff L."/>
            <person name="Catchen J.M."/>
        </authorList>
    </citation>
    <scope>NUCLEOTIDE SEQUENCE [LARGE SCALE GENOMIC DNA]</scope>
    <source>
        <strain evidence="29">JMC-PN-2008</strain>
    </source>
</reference>
<dbReference type="GO" id="GO:0008233">
    <property type="term" value="F:peptidase activity"/>
    <property type="evidence" value="ECO:0007669"/>
    <property type="project" value="UniProtKB-KW"/>
</dbReference>
<evidence type="ECO:0000256" key="19">
    <source>
        <dbReference type="ARBA" id="ARBA00048597"/>
    </source>
</evidence>
<evidence type="ECO:0000256" key="22">
    <source>
        <dbReference type="ARBA" id="ARBA00048827"/>
    </source>
</evidence>
<keyword evidence="3" id="KW-0645">Protease</keyword>
<comment type="catalytic activity">
    <reaction evidence="9">
        <text>(9Z)-octadecenoate + glycine = N-(9Z-octadecenoyl)glycine + H2O</text>
        <dbReference type="Rhea" id="RHEA:51316"/>
        <dbReference type="ChEBI" id="CHEBI:15377"/>
        <dbReference type="ChEBI" id="CHEBI:30823"/>
        <dbReference type="ChEBI" id="CHEBI:57305"/>
        <dbReference type="ChEBI" id="CHEBI:133992"/>
    </reaction>
    <physiologicalReaction direction="right-to-left" evidence="9">
        <dbReference type="Rhea" id="RHEA:51318"/>
    </physiologicalReaction>
</comment>
<evidence type="ECO:0000256" key="13">
    <source>
        <dbReference type="ARBA" id="ARBA00047874"/>
    </source>
</evidence>
<comment type="catalytic activity">
    <reaction evidence="10">
        <text>N-(4Z,7Z,10Z,13Z,16Z,19Z-docosahexaenoyl)-L-phenylalanine + H2O = (4Z,7Z,10Z,13Z,16Z,19Z)-docosahexaenoate + L-phenylalanine</text>
        <dbReference type="Rhea" id="RHEA:64132"/>
        <dbReference type="ChEBI" id="CHEBI:15377"/>
        <dbReference type="ChEBI" id="CHEBI:58095"/>
        <dbReference type="ChEBI" id="CHEBI:77016"/>
        <dbReference type="ChEBI" id="CHEBI:149701"/>
    </reaction>
    <physiologicalReaction direction="left-to-right" evidence="10">
        <dbReference type="Rhea" id="RHEA:64133"/>
    </physiologicalReaction>
</comment>
<comment type="catalytic activity">
    <reaction evidence="25">
        <text>N-(5Z,8Z,11Z,14Z-eicosatetraenoyl)-L-serine + H2O = (5Z,8Z,11Z,14Z)-eicosatetraenoate + L-serine</text>
        <dbReference type="Rhea" id="RHEA:64116"/>
        <dbReference type="ChEBI" id="CHEBI:15377"/>
        <dbReference type="ChEBI" id="CHEBI:32395"/>
        <dbReference type="ChEBI" id="CHEBI:33384"/>
        <dbReference type="ChEBI" id="CHEBI:149697"/>
    </reaction>
    <physiologicalReaction direction="left-to-right" evidence="25">
        <dbReference type="Rhea" id="RHEA:64117"/>
    </physiologicalReaction>
    <physiologicalReaction direction="right-to-left" evidence="25">
        <dbReference type="Rhea" id="RHEA:64118"/>
    </physiologicalReaction>
</comment>
<keyword evidence="30" id="KW-1185">Reference proteome</keyword>